<evidence type="ECO:0000256" key="1">
    <source>
        <dbReference type="SAM" id="MobiDB-lite"/>
    </source>
</evidence>
<proteinExistence type="predicted"/>
<reference evidence="3" key="1">
    <citation type="journal article" date="2021" name="Sci. Rep.">
        <title>Diploid genomic architecture of Nitzschia inconspicua, an elite biomass production diatom.</title>
        <authorList>
            <person name="Oliver A."/>
            <person name="Podell S."/>
            <person name="Pinowska A."/>
            <person name="Traller J.C."/>
            <person name="Smith S.R."/>
            <person name="McClure R."/>
            <person name="Beliaev A."/>
            <person name="Bohutskyi P."/>
            <person name="Hill E.A."/>
            <person name="Rabines A."/>
            <person name="Zheng H."/>
            <person name="Allen L.Z."/>
            <person name="Kuo A."/>
            <person name="Grigoriev I.V."/>
            <person name="Allen A.E."/>
            <person name="Hazlebeck D."/>
            <person name="Allen E.E."/>
        </authorList>
    </citation>
    <scope>NUCLEOTIDE SEQUENCE</scope>
    <source>
        <strain evidence="3">Hildebrandi</strain>
    </source>
</reference>
<keyword evidence="2" id="KW-0812">Transmembrane</keyword>
<keyword evidence="2" id="KW-0472">Membrane</keyword>
<organism evidence="3 4">
    <name type="scientific">Nitzschia inconspicua</name>
    <dbReference type="NCBI Taxonomy" id="303405"/>
    <lineage>
        <taxon>Eukaryota</taxon>
        <taxon>Sar</taxon>
        <taxon>Stramenopiles</taxon>
        <taxon>Ochrophyta</taxon>
        <taxon>Bacillariophyta</taxon>
        <taxon>Bacillariophyceae</taxon>
        <taxon>Bacillariophycidae</taxon>
        <taxon>Bacillariales</taxon>
        <taxon>Bacillariaceae</taxon>
        <taxon>Nitzschia</taxon>
    </lineage>
</organism>
<comment type="caution">
    <text evidence="3">The sequence shown here is derived from an EMBL/GenBank/DDBJ whole genome shotgun (WGS) entry which is preliminary data.</text>
</comment>
<feature type="transmembrane region" description="Helical" evidence="2">
    <location>
        <begin position="164"/>
        <end position="183"/>
    </location>
</feature>
<reference evidence="3" key="2">
    <citation type="submission" date="2021-04" db="EMBL/GenBank/DDBJ databases">
        <authorList>
            <person name="Podell S."/>
        </authorList>
    </citation>
    <scope>NUCLEOTIDE SEQUENCE</scope>
    <source>
        <strain evidence="3">Hildebrandi</strain>
    </source>
</reference>
<dbReference type="EMBL" id="JAGRRH010000017">
    <property type="protein sequence ID" value="KAG7352997.1"/>
    <property type="molecule type" value="Genomic_DNA"/>
</dbReference>
<dbReference type="AlphaFoldDB" id="A0A9K3L022"/>
<gene>
    <name evidence="3" type="ORF">IV203_009045</name>
</gene>
<sequence length="240" mass="25839">MDRCDRRCGYLLQISNLFLMCGGILLSVLASENCEFLRFESISNNTSLGPPFDNDVSKGWVGIFRFQVVAESGCTPYDGIITKAPIGTLVASQVCAIIAPFLSFSAVMVSVSDVLCCRFYGNFIVMAILLLTAAAFQGGTFVIFAQPSLCNDLAVHCGGGMAAYFSAAAAASFFLACILLCCSPRPEPCQKRKDTFREDDNLMTESPIIIQPELSVNHSSTSGDRTPFAEINQGGEEDSD</sequence>
<keyword evidence="2" id="KW-1133">Transmembrane helix</keyword>
<feature type="transmembrane region" description="Helical" evidence="2">
    <location>
        <begin position="123"/>
        <end position="144"/>
    </location>
</feature>
<accession>A0A9K3L022</accession>
<evidence type="ECO:0000256" key="2">
    <source>
        <dbReference type="SAM" id="Phobius"/>
    </source>
</evidence>
<feature type="transmembrane region" description="Helical" evidence="2">
    <location>
        <begin position="9"/>
        <end position="30"/>
    </location>
</feature>
<feature type="compositionally biased region" description="Polar residues" evidence="1">
    <location>
        <begin position="214"/>
        <end position="224"/>
    </location>
</feature>
<protein>
    <submittedName>
        <fullName evidence="3">Uncharacterized protein</fullName>
    </submittedName>
</protein>
<dbReference type="Proteomes" id="UP000693970">
    <property type="component" value="Unassembled WGS sequence"/>
</dbReference>
<name>A0A9K3L022_9STRA</name>
<evidence type="ECO:0000313" key="3">
    <source>
        <dbReference type="EMBL" id="KAG7352997.1"/>
    </source>
</evidence>
<feature type="transmembrane region" description="Helical" evidence="2">
    <location>
        <begin position="86"/>
        <end position="111"/>
    </location>
</feature>
<keyword evidence="4" id="KW-1185">Reference proteome</keyword>
<feature type="region of interest" description="Disordered" evidence="1">
    <location>
        <begin position="213"/>
        <end position="240"/>
    </location>
</feature>
<evidence type="ECO:0000313" key="4">
    <source>
        <dbReference type="Proteomes" id="UP000693970"/>
    </source>
</evidence>